<protein>
    <recommendedName>
        <fullName evidence="11">Alpha-1,4 glucan phosphorylase</fullName>
        <ecNumber evidence="11">2.4.1.1</ecNumber>
    </recommendedName>
</protein>
<dbReference type="FunFam" id="3.40.50.2000:FF:000034">
    <property type="entry name" value="Alpha-1,4 glucan phosphorylase"/>
    <property type="match status" value="1"/>
</dbReference>
<evidence type="ECO:0000256" key="5">
    <source>
        <dbReference type="ARBA" id="ARBA00022600"/>
    </source>
</evidence>
<name>A0AA86PK72_9EUKA</name>
<dbReference type="InterPro" id="IPR011833">
    <property type="entry name" value="Glycg_phsphrylas"/>
</dbReference>
<reference evidence="14 16" key="2">
    <citation type="submission" date="2024-07" db="EMBL/GenBank/DDBJ databases">
        <authorList>
            <person name="Akdeniz Z."/>
        </authorList>
    </citation>
    <scope>NUCLEOTIDE SEQUENCE [LARGE SCALE GENOMIC DNA]</scope>
</reference>
<dbReference type="PROSITE" id="PS00102">
    <property type="entry name" value="PHOSPHORYLASE"/>
    <property type="match status" value="1"/>
</dbReference>
<evidence type="ECO:0000256" key="6">
    <source>
        <dbReference type="ARBA" id="ARBA00022676"/>
    </source>
</evidence>
<evidence type="ECO:0000313" key="16">
    <source>
        <dbReference type="Proteomes" id="UP001642409"/>
    </source>
</evidence>
<evidence type="ECO:0000313" key="13">
    <source>
        <dbReference type="EMBL" id="CAI9937310.1"/>
    </source>
</evidence>
<keyword evidence="9 11" id="KW-0119">Carbohydrate metabolism</keyword>
<evidence type="ECO:0000256" key="1">
    <source>
        <dbReference type="ARBA" id="ARBA00001275"/>
    </source>
</evidence>
<dbReference type="EMBL" id="CATOUU010000645">
    <property type="protein sequence ID" value="CAI9937310.1"/>
    <property type="molecule type" value="Genomic_DNA"/>
</dbReference>
<accession>A0AA86PK72</accession>
<dbReference type="EMBL" id="CATOUU010000018">
    <property type="protein sequence ID" value="CAI9913090.1"/>
    <property type="molecule type" value="Genomic_DNA"/>
</dbReference>
<evidence type="ECO:0000256" key="7">
    <source>
        <dbReference type="ARBA" id="ARBA00022679"/>
    </source>
</evidence>
<dbReference type="CDD" id="cd04300">
    <property type="entry name" value="GT35_Glycogen_Phosphorylase"/>
    <property type="match status" value="1"/>
</dbReference>
<evidence type="ECO:0000313" key="14">
    <source>
        <dbReference type="EMBL" id="CAL6058895.1"/>
    </source>
</evidence>
<proteinExistence type="inferred from homology"/>
<dbReference type="GO" id="GO:0008184">
    <property type="term" value="F:glycogen phosphorylase activity"/>
    <property type="evidence" value="ECO:0007669"/>
    <property type="project" value="InterPro"/>
</dbReference>
<comment type="caution">
    <text evidence="13">The sequence shown here is derived from an EMBL/GenBank/DDBJ whole genome shotgun (WGS) entry which is preliminary data.</text>
</comment>
<evidence type="ECO:0000256" key="8">
    <source>
        <dbReference type="ARBA" id="ARBA00022898"/>
    </source>
</evidence>
<dbReference type="GO" id="GO:0030170">
    <property type="term" value="F:pyridoxal phosphate binding"/>
    <property type="evidence" value="ECO:0007669"/>
    <property type="project" value="InterPro"/>
</dbReference>
<dbReference type="Proteomes" id="UP001642409">
    <property type="component" value="Unassembled WGS sequence"/>
</dbReference>
<dbReference type="PIRSF" id="PIRSF000460">
    <property type="entry name" value="Pprylas_GlgP"/>
    <property type="match status" value="1"/>
</dbReference>
<feature type="modified residue" description="N6-(pyridoxal phosphate)lysine" evidence="10">
    <location>
        <position position="717"/>
    </location>
</feature>
<dbReference type="EC" id="2.4.1.1" evidence="11"/>
<dbReference type="InterPro" id="IPR000811">
    <property type="entry name" value="Glyco_trans_35"/>
</dbReference>
<dbReference type="GO" id="GO:0005980">
    <property type="term" value="P:glycogen catabolic process"/>
    <property type="evidence" value="ECO:0007669"/>
    <property type="project" value="TreeGrafter"/>
</dbReference>
<keyword evidence="5" id="KW-0321">Glycogen metabolism</keyword>
<reference evidence="13" key="1">
    <citation type="submission" date="2023-06" db="EMBL/GenBank/DDBJ databases">
        <authorList>
            <person name="Kurt Z."/>
        </authorList>
    </citation>
    <scope>NUCLEOTIDE SEQUENCE</scope>
</reference>
<dbReference type="AlphaFoldDB" id="A0AA86PK72"/>
<evidence type="ECO:0000256" key="2">
    <source>
        <dbReference type="ARBA" id="ARBA00001933"/>
    </source>
</evidence>
<keyword evidence="7 11" id="KW-0808">Transferase</keyword>
<sequence length="874" mass="99070">MALAKELASKRKSAQASEPAVAKQAPVVGSQIGSTQFHSLLQQEISVTSNTVSEQIVNYIKYSLCRDSTNIDVFGMYMASSSTLRNKLIDNWMKTQQVQQETRAKSVNYLSLEFLMGRALTNSLYNMEVGQTYAESLRDLGFKLEDIQSEEQDAALGNGGLGRLAACFIDSLACMNIPAWGYGLRYNYGMFKQHIENGYQTESPDYWLKHGCPFPLVERLDREYVIRFGGWTEMETVNGKMHFKWTGGSMVKAVAYDCLCPGHHTQNVASIRLWSARPYTEFQLCSHNSGDFYNAIKEKADSENITFVLYPNDSTEEGKKLRLKQEYFFVSASIQDIMKRADEMQIEYKDLANHFAIQLNDTHPALSIPELMRVLLDEKDFEWEDAWKVINKVFSYTNHTILPEALEKWPIHICKELLPRHTDIILEINRRFLLQIQQGGATADMIRNMSLVDDTGCRYLRMANLAIVGSHAVNGVAALHSQIIVDATFHDFAVVDPSKFHNVTNGVTPRRWIAQCNPQLAHFITKHLKKAGYIQREVDWVGNMDLLKHLVQLEQQPAALQELLNIKLLNKQRLARYIERHVPNCGGKIPETMIFDTQVKRIHEYKRQQLNILQAISFYIQLKAMTPEQRSKTFAPGVCKIFAGKAASAYENAKRIIKLITAVGDIVNNDPETKDFLRVVFIPNYNVSSAEIIFPATEISEQISTAGMEASGTGNMKACMNGALIIGTLDGANVEIQEQVGDDNIFIFGALTEQVNMIRQKFRAGQQLQLPKQMKDALEAIKSGMFGNVDYFAPLVNGLMSGNDYYCCVVDFEEYNQVYIEDVLPTYRDRAMWATMMLNNVARMGFFSSDRSIQNYCDKIWNVKPIQVGGLNME</sequence>
<dbReference type="NCBIfam" id="TIGR02093">
    <property type="entry name" value="P_ylase"/>
    <property type="match status" value="1"/>
</dbReference>
<dbReference type="SUPFAM" id="SSF53756">
    <property type="entry name" value="UDP-Glycosyltransferase/glycogen phosphorylase"/>
    <property type="match status" value="1"/>
</dbReference>
<dbReference type="FunFam" id="3.40.50.2000:FF:000003">
    <property type="entry name" value="Alpha-1,4 glucan phosphorylase"/>
    <property type="match status" value="1"/>
</dbReference>
<comment type="catalytic activity">
    <reaction evidence="1 11">
        <text>[(1-&gt;4)-alpha-D-glucosyl](n) + phosphate = [(1-&gt;4)-alpha-D-glucosyl](n-1) + alpha-D-glucose 1-phosphate</text>
        <dbReference type="Rhea" id="RHEA:41732"/>
        <dbReference type="Rhea" id="RHEA-COMP:9584"/>
        <dbReference type="Rhea" id="RHEA-COMP:9586"/>
        <dbReference type="ChEBI" id="CHEBI:15444"/>
        <dbReference type="ChEBI" id="CHEBI:43474"/>
        <dbReference type="ChEBI" id="CHEBI:58601"/>
        <dbReference type="EC" id="2.4.1.1"/>
    </reaction>
</comment>
<evidence type="ECO:0000256" key="4">
    <source>
        <dbReference type="ARBA" id="ARBA00022533"/>
    </source>
</evidence>
<evidence type="ECO:0000256" key="3">
    <source>
        <dbReference type="ARBA" id="ARBA00006047"/>
    </source>
</evidence>
<evidence type="ECO:0000256" key="10">
    <source>
        <dbReference type="PIRSR" id="PIRSR000460-1"/>
    </source>
</evidence>
<gene>
    <name evidence="13" type="ORF">HINF_LOCUS24955</name>
    <name evidence="14" type="ORF">HINF_LOCUS48488</name>
    <name evidence="15" type="ORF">HINF_LOCUS72102</name>
    <name evidence="12" type="ORF">HINF_LOCUS735</name>
</gene>
<organism evidence="13">
    <name type="scientific">Hexamita inflata</name>
    <dbReference type="NCBI Taxonomy" id="28002"/>
    <lineage>
        <taxon>Eukaryota</taxon>
        <taxon>Metamonada</taxon>
        <taxon>Diplomonadida</taxon>
        <taxon>Hexamitidae</taxon>
        <taxon>Hexamitinae</taxon>
        <taxon>Hexamita</taxon>
    </lineage>
</organism>
<keyword evidence="4" id="KW-0021">Allosteric enzyme</keyword>
<evidence type="ECO:0000313" key="12">
    <source>
        <dbReference type="EMBL" id="CAI9913090.1"/>
    </source>
</evidence>
<comment type="function">
    <text evidence="11">Allosteric enzyme that catalyzes the rate-limiting step in glycogen catabolism, the phosphorolytic cleavage of glycogen to produce glucose-1-phosphate, and plays a central role in maintaining cellular and organismal glucose homeostasis.</text>
</comment>
<comment type="cofactor">
    <cofactor evidence="2 11">
        <name>pyridoxal 5'-phosphate</name>
        <dbReference type="ChEBI" id="CHEBI:597326"/>
    </cofactor>
</comment>
<dbReference type="PANTHER" id="PTHR11468">
    <property type="entry name" value="GLYCOGEN PHOSPHORYLASE"/>
    <property type="match status" value="1"/>
</dbReference>
<evidence type="ECO:0000313" key="15">
    <source>
        <dbReference type="EMBL" id="CAL6103348.1"/>
    </source>
</evidence>
<evidence type="ECO:0000256" key="11">
    <source>
        <dbReference type="RuleBase" id="RU000587"/>
    </source>
</evidence>
<dbReference type="EMBL" id="CAXDID020000565">
    <property type="protein sequence ID" value="CAL6103348.1"/>
    <property type="molecule type" value="Genomic_DNA"/>
</dbReference>
<keyword evidence="8 10" id="KW-0663">Pyridoxal phosphate</keyword>
<keyword evidence="6 11" id="KW-0328">Glycosyltransferase</keyword>
<dbReference type="EMBL" id="CAXDID020000223">
    <property type="protein sequence ID" value="CAL6058895.1"/>
    <property type="molecule type" value="Genomic_DNA"/>
</dbReference>
<keyword evidence="16" id="KW-1185">Reference proteome</keyword>
<dbReference type="Gene3D" id="3.40.50.2000">
    <property type="entry name" value="Glycogen Phosphorylase B"/>
    <property type="match status" value="2"/>
</dbReference>
<dbReference type="Pfam" id="PF00343">
    <property type="entry name" value="Phosphorylase"/>
    <property type="match status" value="1"/>
</dbReference>
<evidence type="ECO:0000256" key="9">
    <source>
        <dbReference type="ARBA" id="ARBA00023277"/>
    </source>
</evidence>
<dbReference type="PANTHER" id="PTHR11468:SF3">
    <property type="entry name" value="GLYCOGEN PHOSPHORYLASE, LIVER FORM"/>
    <property type="match status" value="1"/>
</dbReference>
<dbReference type="GO" id="GO:0005737">
    <property type="term" value="C:cytoplasm"/>
    <property type="evidence" value="ECO:0007669"/>
    <property type="project" value="TreeGrafter"/>
</dbReference>
<dbReference type="InterPro" id="IPR035090">
    <property type="entry name" value="Pyridoxal_P_attach_site"/>
</dbReference>
<comment type="similarity">
    <text evidence="3 11">Belongs to the glycogen phosphorylase family.</text>
</comment>